<dbReference type="RefSeq" id="WP_117531570.1">
    <property type="nucleotide sequence ID" value="NZ_JANJZK010000001.1"/>
</dbReference>
<dbReference type="EMBL" id="QUSM01000002">
    <property type="protein sequence ID" value="RGD75345.1"/>
    <property type="molecule type" value="Genomic_DNA"/>
</dbReference>
<name>A0A3E3E258_9FIRM</name>
<organism evidence="1 2">
    <name type="scientific">Anaerofustis stercorihominis</name>
    <dbReference type="NCBI Taxonomy" id="214853"/>
    <lineage>
        <taxon>Bacteria</taxon>
        <taxon>Bacillati</taxon>
        <taxon>Bacillota</taxon>
        <taxon>Clostridia</taxon>
        <taxon>Eubacteriales</taxon>
        <taxon>Eubacteriaceae</taxon>
        <taxon>Anaerofustis</taxon>
    </lineage>
</organism>
<accession>A0A3E3E258</accession>
<reference evidence="1 2" key="1">
    <citation type="submission" date="2018-08" db="EMBL/GenBank/DDBJ databases">
        <title>A genome reference for cultivated species of the human gut microbiota.</title>
        <authorList>
            <person name="Zou Y."/>
            <person name="Xue W."/>
            <person name="Luo G."/>
        </authorList>
    </citation>
    <scope>NUCLEOTIDE SEQUENCE [LARGE SCALE GENOMIC DNA]</scope>
    <source>
        <strain evidence="1 2">AM25-6</strain>
    </source>
</reference>
<protein>
    <submittedName>
        <fullName evidence="1">DUF4860 domain-containing protein</fullName>
    </submittedName>
</protein>
<evidence type="ECO:0000313" key="2">
    <source>
        <dbReference type="Proteomes" id="UP000261212"/>
    </source>
</evidence>
<evidence type="ECO:0000313" key="1">
    <source>
        <dbReference type="EMBL" id="RGD75345.1"/>
    </source>
</evidence>
<dbReference type="Proteomes" id="UP000261212">
    <property type="component" value="Unassembled WGS sequence"/>
</dbReference>
<dbReference type="Pfam" id="PF16152">
    <property type="entry name" value="DUF4860"/>
    <property type="match status" value="1"/>
</dbReference>
<comment type="caution">
    <text evidence="1">The sequence shown here is derived from an EMBL/GenBank/DDBJ whole genome shotgun (WGS) entry which is preliminary data.</text>
</comment>
<gene>
    <name evidence="1" type="ORF">DW687_03190</name>
</gene>
<dbReference type="AlphaFoldDB" id="A0A3E3E258"/>
<proteinExistence type="predicted"/>
<sequence length="167" mass="18825">MKNNSNSHTIQTAMALIMFCLFLVSILLVLTSGVKSYSSIASKLSSRYESRTCINYISSKVKYNDTQNSVDIKDFNGKNALYIKNQIDDKEFNTIIYYYDGYVKELTVEEGKELGLNSGQNIVPIKNIEFKKVKNNLIHIYCTDNKGDKKDAYISLKSEDGGTSNGK</sequence>
<dbReference type="InterPro" id="IPR032340">
    <property type="entry name" value="DUF4860"/>
</dbReference>